<feature type="signal peptide" evidence="3">
    <location>
        <begin position="1"/>
        <end position="23"/>
    </location>
</feature>
<feature type="chain" id="PRO_5003367871" evidence="3">
    <location>
        <begin position="24"/>
        <end position="370"/>
    </location>
</feature>
<dbReference type="Proteomes" id="UP000006583">
    <property type="component" value="Chromosome"/>
</dbReference>
<dbReference type="PANTHER" id="PTHR30158">
    <property type="entry name" value="ACRA/E-RELATED COMPONENT OF DRUG EFFLUX TRANSPORTER"/>
    <property type="match status" value="1"/>
</dbReference>
<name>F8C466_THEGP</name>
<dbReference type="HOGENOM" id="CLU_018816_1_3_0"/>
<dbReference type="Pfam" id="PF25876">
    <property type="entry name" value="HH_MFP_RND"/>
    <property type="match status" value="1"/>
</dbReference>
<dbReference type="InterPro" id="IPR058626">
    <property type="entry name" value="MdtA-like_b-barrel"/>
</dbReference>
<evidence type="ECO:0000259" key="5">
    <source>
        <dbReference type="Pfam" id="PF25917"/>
    </source>
</evidence>
<dbReference type="STRING" id="795359.TOPB45_0226"/>
<dbReference type="RefSeq" id="WP_013909041.1">
    <property type="nucleotide sequence ID" value="NC_015682.1"/>
</dbReference>
<feature type="domain" description="Multidrug resistance protein MdtA-like alpha-helical hairpin" evidence="4">
    <location>
        <begin position="106"/>
        <end position="175"/>
    </location>
</feature>
<dbReference type="AlphaFoldDB" id="F8C466"/>
<dbReference type="InterPro" id="IPR006143">
    <property type="entry name" value="RND_pump_MFP"/>
</dbReference>
<sequence>MSLKRTFFILMLLVLLVSCERGAKEGEKPSSAQPSNMTVPVSIHKLEEKDYDFRVELPGKTRSRESIVVVARVTGILQRMLVKEGTFVKKGQTLFIIERDPYEAEYQAAKAEVENAKAELEKASADWKRVSSSYKAKLVSEAERDQAYANYQKALANLSLAQARLRQAEINLNYTVVKAEISGYVGKRLVDPGNLVQPGKELISLYSVSPLEVEFSIPERDLERLGLLGNYGKLKGRTVEVKRDEMKHQEMGKIFFVDARLDETASLKAKALISNSQKKFLPNQFVKVVISEKRRGLLLPQKAVLFTPRGPIVYVIENGTANPRGITIEEVDKDYFLVKSGLREGEVVALDNLMRLKPGAKVKVIQGEGR</sequence>
<dbReference type="Gene3D" id="2.40.420.20">
    <property type="match status" value="1"/>
</dbReference>
<dbReference type="GO" id="GO:0022857">
    <property type="term" value="F:transmembrane transporter activity"/>
    <property type="evidence" value="ECO:0007669"/>
    <property type="project" value="InterPro"/>
</dbReference>
<dbReference type="eggNOG" id="COG0845">
    <property type="taxonomic scope" value="Bacteria"/>
</dbReference>
<proteinExistence type="inferred from homology"/>
<dbReference type="NCBIfam" id="TIGR01730">
    <property type="entry name" value="RND_mfp"/>
    <property type="match status" value="1"/>
</dbReference>
<protein>
    <submittedName>
        <fullName evidence="7">Efflux transporter, RND family, MFP subunit</fullName>
    </submittedName>
</protein>
<feature type="domain" description="Multidrug resistance protein MdtA-like beta-barrel" evidence="6">
    <location>
        <begin position="210"/>
        <end position="292"/>
    </location>
</feature>
<evidence type="ECO:0000256" key="2">
    <source>
        <dbReference type="SAM" id="Coils"/>
    </source>
</evidence>
<dbReference type="GO" id="GO:0046677">
    <property type="term" value="P:response to antibiotic"/>
    <property type="evidence" value="ECO:0007669"/>
    <property type="project" value="TreeGrafter"/>
</dbReference>
<comment type="similarity">
    <text evidence="1">Belongs to the membrane fusion protein (MFP) (TC 8.A.1) family.</text>
</comment>
<dbReference type="GO" id="GO:0030313">
    <property type="term" value="C:cell envelope"/>
    <property type="evidence" value="ECO:0007669"/>
    <property type="project" value="UniProtKB-SubCell"/>
</dbReference>
<organism evidence="7 8">
    <name type="scientific">Thermodesulfobacterium geofontis (strain OPF15)</name>
    <dbReference type="NCBI Taxonomy" id="795359"/>
    <lineage>
        <taxon>Bacteria</taxon>
        <taxon>Pseudomonadati</taxon>
        <taxon>Thermodesulfobacteriota</taxon>
        <taxon>Thermodesulfobacteria</taxon>
        <taxon>Thermodesulfobacteriales</taxon>
        <taxon>Thermodesulfobacteriaceae</taxon>
        <taxon>Thermodesulfobacterium</taxon>
    </lineage>
</organism>
<evidence type="ECO:0000259" key="4">
    <source>
        <dbReference type="Pfam" id="PF25876"/>
    </source>
</evidence>
<feature type="coiled-coil region" evidence="2">
    <location>
        <begin position="99"/>
        <end position="171"/>
    </location>
</feature>
<dbReference type="KEGG" id="top:TOPB45_0226"/>
<evidence type="ECO:0000313" key="7">
    <source>
        <dbReference type="EMBL" id="AEH22341.1"/>
    </source>
</evidence>
<dbReference type="SUPFAM" id="SSF111369">
    <property type="entry name" value="HlyD-like secretion proteins"/>
    <property type="match status" value="1"/>
</dbReference>
<dbReference type="InterPro" id="IPR058625">
    <property type="entry name" value="MdtA-like_BSH"/>
</dbReference>
<dbReference type="Gene3D" id="2.40.50.100">
    <property type="match status" value="1"/>
</dbReference>
<reference evidence="7 8" key="1">
    <citation type="journal article" date="2013" name="Genome Announc.">
        <title>Complete genome sequence of the hyperthermophilic sulfate-reducing bacterium Thermodesulfobacterium geofontis OPF15T.</title>
        <authorList>
            <person name="Elkins J.G."/>
            <person name="Hamilton-Brehm S.D."/>
            <person name="Lucas S."/>
            <person name="Han J."/>
            <person name="Lapidus A."/>
            <person name="Cheng J.F."/>
            <person name="Goodwin L.A."/>
            <person name="Pitluck S."/>
            <person name="Peters L."/>
            <person name="Mikhailova N."/>
            <person name="Davenport K.W."/>
            <person name="Detter J.C."/>
            <person name="Han C.S."/>
            <person name="Tapia R."/>
            <person name="Land M.L."/>
            <person name="Hauser L."/>
            <person name="Kyrpides N.C."/>
            <person name="Ivanova N.N."/>
            <person name="Pagani I."/>
            <person name="Bruce D."/>
            <person name="Woyke T."/>
            <person name="Cottingham R.W."/>
        </authorList>
    </citation>
    <scope>NUCLEOTIDE SEQUENCE [LARGE SCALE GENOMIC DNA]</scope>
    <source>
        <strain evidence="7 8">OPF15</strain>
    </source>
</reference>
<dbReference type="EMBL" id="CP002829">
    <property type="protein sequence ID" value="AEH22341.1"/>
    <property type="molecule type" value="Genomic_DNA"/>
</dbReference>
<keyword evidence="8" id="KW-1185">Reference proteome</keyword>
<dbReference type="PROSITE" id="PS51257">
    <property type="entry name" value="PROKAR_LIPOPROTEIN"/>
    <property type="match status" value="1"/>
</dbReference>
<feature type="domain" description="Multidrug resistance protein MdtA-like barrel-sandwich hybrid" evidence="5">
    <location>
        <begin position="68"/>
        <end position="201"/>
    </location>
</feature>
<keyword evidence="2" id="KW-0175">Coiled coil</keyword>
<evidence type="ECO:0000256" key="1">
    <source>
        <dbReference type="ARBA" id="ARBA00009477"/>
    </source>
</evidence>
<gene>
    <name evidence="7" type="ordered locus">TOPB45_0226</name>
</gene>
<evidence type="ECO:0000256" key="3">
    <source>
        <dbReference type="SAM" id="SignalP"/>
    </source>
</evidence>
<keyword evidence="3" id="KW-0732">Signal</keyword>
<evidence type="ECO:0000313" key="8">
    <source>
        <dbReference type="Proteomes" id="UP000006583"/>
    </source>
</evidence>
<dbReference type="Pfam" id="PF25917">
    <property type="entry name" value="BSH_RND"/>
    <property type="match status" value="1"/>
</dbReference>
<dbReference type="Pfam" id="PF25944">
    <property type="entry name" value="Beta-barrel_RND"/>
    <property type="match status" value="1"/>
</dbReference>
<dbReference type="PATRIC" id="fig|795359.3.peg.226"/>
<dbReference type="Gene3D" id="2.40.30.170">
    <property type="match status" value="1"/>
</dbReference>
<dbReference type="GO" id="GO:0005886">
    <property type="term" value="C:plasma membrane"/>
    <property type="evidence" value="ECO:0007669"/>
    <property type="project" value="TreeGrafter"/>
</dbReference>
<evidence type="ECO:0000259" key="6">
    <source>
        <dbReference type="Pfam" id="PF25944"/>
    </source>
</evidence>
<dbReference type="Gene3D" id="1.10.287.470">
    <property type="entry name" value="Helix hairpin bin"/>
    <property type="match status" value="1"/>
</dbReference>
<dbReference type="InterPro" id="IPR058624">
    <property type="entry name" value="MdtA-like_HH"/>
</dbReference>
<dbReference type="OrthoDB" id="9806939at2"/>
<accession>F8C466</accession>